<sequence>MAKLITSKDYDEVIAAAHCYVEAMEQGSSKRAKERFHAEGGIYGYVDGEFKGGSITNFFNFLDENPNGYKMKAHMDVLSITPSTAIVKIEAEMDPPETDYTDFMALVKVNGVWQIVAKIFHSYPR</sequence>
<dbReference type="Proteomes" id="UP000800035">
    <property type="component" value="Unassembled WGS sequence"/>
</dbReference>
<dbReference type="OrthoDB" id="3794857at2759"/>
<accession>A0A6A5UCC9</accession>
<dbReference type="SUPFAM" id="SSF54427">
    <property type="entry name" value="NTF2-like"/>
    <property type="match status" value="1"/>
</dbReference>
<dbReference type="AlphaFoldDB" id="A0A6A5UCC9"/>
<gene>
    <name evidence="1" type="ORF">CC80DRAFT_488716</name>
</gene>
<dbReference type="Pfam" id="PF12893">
    <property type="entry name" value="Lumazine_bd_2"/>
    <property type="match status" value="1"/>
</dbReference>
<organism evidence="1 2">
    <name type="scientific">Byssothecium circinans</name>
    <dbReference type="NCBI Taxonomy" id="147558"/>
    <lineage>
        <taxon>Eukaryota</taxon>
        <taxon>Fungi</taxon>
        <taxon>Dikarya</taxon>
        <taxon>Ascomycota</taxon>
        <taxon>Pezizomycotina</taxon>
        <taxon>Dothideomycetes</taxon>
        <taxon>Pleosporomycetidae</taxon>
        <taxon>Pleosporales</taxon>
        <taxon>Massarineae</taxon>
        <taxon>Massarinaceae</taxon>
        <taxon>Byssothecium</taxon>
    </lineage>
</organism>
<keyword evidence="2" id="KW-1185">Reference proteome</keyword>
<dbReference type="EMBL" id="ML976981">
    <property type="protein sequence ID" value="KAF1961452.1"/>
    <property type="molecule type" value="Genomic_DNA"/>
</dbReference>
<reference evidence="1" key="1">
    <citation type="journal article" date="2020" name="Stud. Mycol.">
        <title>101 Dothideomycetes genomes: a test case for predicting lifestyles and emergence of pathogens.</title>
        <authorList>
            <person name="Haridas S."/>
            <person name="Albert R."/>
            <person name="Binder M."/>
            <person name="Bloem J."/>
            <person name="Labutti K."/>
            <person name="Salamov A."/>
            <person name="Andreopoulos B."/>
            <person name="Baker S."/>
            <person name="Barry K."/>
            <person name="Bills G."/>
            <person name="Bluhm B."/>
            <person name="Cannon C."/>
            <person name="Castanera R."/>
            <person name="Culley D."/>
            <person name="Daum C."/>
            <person name="Ezra D."/>
            <person name="Gonzalez J."/>
            <person name="Henrissat B."/>
            <person name="Kuo A."/>
            <person name="Liang C."/>
            <person name="Lipzen A."/>
            <person name="Lutzoni F."/>
            <person name="Magnuson J."/>
            <person name="Mondo S."/>
            <person name="Nolan M."/>
            <person name="Ohm R."/>
            <person name="Pangilinan J."/>
            <person name="Park H.-J."/>
            <person name="Ramirez L."/>
            <person name="Alfaro M."/>
            <person name="Sun H."/>
            <person name="Tritt A."/>
            <person name="Yoshinaga Y."/>
            <person name="Zwiers L.-H."/>
            <person name="Turgeon B."/>
            <person name="Goodwin S."/>
            <person name="Spatafora J."/>
            <person name="Crous P."/>
            <person name="Grigoriev I."/>
        </authorList>
    </citation>
    <scope>NUCLEOTIDE SEQUENCE</scope>
    <source>
        <strain evidence="1">CBS 675.92</strain>
    </source>
</reference>
<proteinExistence type="predicted"/>
<evidence type="ECO:0008006" key="3">
    <source>
        <dbReference type="Google" id="ProtNLM"/>
    </source>
</evidence>
<dbReference type="InterPro" id="IPR032710">
    <property type="entry name" value="NTF2-like_dom_sf"/>
</dbReference>
<evidence type="ECO:0000313" key="2">
    <source>
        <dbReference type="Proteomes" id="UP000800035"/>
    </source>
</evidence>
<protein>
    <recommendedName>
        <fullName evidence="3">Lumazine-binding protein</fullName>
    </recommendedName>
</protein>
<dbReference type="InterPro" id="IPR039437">
    <property type="entry name" value="FrzH/put_lumazine-bd"/>
</dbReference>
<evidence type="ECO:0000313" key="1">
    <source>
        <dbReference type="EMBL" id="KAF1961452.1"/>
    </source>
</evidence>
<name>A0A6A5UCC9_9PLEO</name>
<dbReference type="Gene3D" id="3.10.450.50">
    <property type="match status" value="1"/>
</dbReference>